<feature type="transmembrane region" description="Helical" evidence="7">
    <location>
        <begin position="293"/>
        <end position="321"/>
    </location>
</feature>
<dbReference type="GO" id="GO:0022857">
    <property type="term" value="F:transmembrane transporter activity"/>
    <property type="evidence" value="ECO:0007669"/>
    <property type="project" value="InterPro"/>
</dbReference>
<dbReference type="AlphaFoldDB" id="A0A927EEI1"/>
<evidence type="ECO:0000256" key="3">
    <source>
        <dbReference type="ARBA" id="ARBA00022448"/>
    </source>
</evidence>
<feature type="transmembrane region" description="Helical" evidence="7">
    <location>
        <begin position="117"/>
        <end position="137"/>
    </location>
</feature>
<name>A0A927EEI1_9HYPH</name>
<evidence type="ECO:0000313" key="9">
    <source>
        <dbReference type="Proteomes" id="UP000619295"/>
    </source>
</evidence>
<protein>
    <submittedName>
        <fullName evidence="8">MFS transporter</fullName>
    </submittedName>
</protein>
<feature type="transmembrane region" description="Helical" evidence="7">
    <location>
        <begin position="25"/>
        <end position="46"/>
    </location>
</feature>
<reference evidence="8" key="1">
    <citation type="submission" date="2020-09" db="EMBL/GenBank/DDBJ databases">
        <title>Bosea spartocytisi sp. nov. a root nodule endophyte of Spartocytisus supranubius in the high mountain ecosystem fo the Teide National Park (Canary Islands, Spain).</title>
        <authorList>
            <person name="Pulido-Suarez L."/>
            <person name="Peix A."/>
            <person name="Igual J.M."/>
            <person name="Socas-Perez N."/>
            <person name="Velazquez E."/>
            <person name="Flores-Felix J.D."/>
            <person name="Leon-Barrios M."/>
        </authorList>
    </citation>
    <scope>NUCLEOTIDE SEQUENCE</scope>
    <source>
        <strain evidence="8">SSUT16</strain>
    </source>
</reference>
<feature type="transmembrane region" description="Helical" evidence="7">
    <location>
        <begin position="92"/>
        <end position="110"/>
    </location>
</feature>
<feature type="transmembrane region" description="Helical" evidence="7">
    <location>
        <begin position="263"/>
        <end position="286"/>
    </location>
</feature>
<dbReference type="InterPro" id="IPR036259">
    <property type="entry name" value="MFS_trans_sf"/>
</dbReference>
<dbReference type="Pfam" id="PF07690">
    <property type="entry name" value="MFS_1"/>
    <property type="match status" value="1"/>
</dbReference>
<evidence type="ECO:0000256" key="7">
    <source>
        <dbReference type="SAM" id="Phobius"/>
    </source>
</evidence>
<organism evidence="8 9">
    <name type="scientific">Bosea spartocytisi</name>
    <dbReference type="NCBI Taxonomy" id="2773451"/>
    <lineage>
        <taxon>Bacteria</taxon>
        <taxon>Pseudomonadati</taxon>
        <taxon>Pseudomonadota</taxon>
        <taxon>Alphaproteobacteria</taxon>
        <taxon>Hyphomicrobiales</taxon>
        <taxon>Boseaceae</taxon>
        <taxon>Bosea</taxon>
    </lineage>
</organism>
<proteinExistence type="inferred from homology"/>
<dbReference type="Proteomes" id="UP000619295">
    <property type="component" value="Unassembled WGS sequence"/>
</dbReference>
<keyword evidence="9" id="KW-1185">Reference proteome</keyword>
<keyword evidence="4 7" id="KW-0812">Transmembrane</keyword>
<sequence>MSAAGSGTAAAESGAAPRGGRYRLFAVLGGLYLAQAIPSYLFVAALPPIMRELGVSRTAIGSMSILLLPLVIKFLWAPWIDRIRPFARAHRAGWVFITQSLTILAILALIAAGPTQVGAIVAIGFVASVLISTQDIATDGYAAKYLPEEDRPIGNAIQGGSVAFGVVIGGTLGLVLYHHVGWTGMLVTIAAVSLLPLVAAAMMREDDPVAGQAVARPSIRAFLKRPEARQILWIALIYRASEGLVKAMEGAYLVDAGIPLDQIGYLSGLSATTAGLAGSALAAWMVKRHGLSVVLALLGGMRTLCFLLFTAHALGVVVGAWPLFGAAGFQTLIRYMEIVALYSLFMSVTTSEQPGTDFTILSCAQLLVYLAGSMLAGRLADALGYGWLFAIATAISAIAVIATVRMIARFGRERRLPSPSVV</sequence>
<dbReference type="Gene3D" id="1.20.1250.20">
    <property type="entry name" value="MFS general substrate transporter like domains"/>
    <property type="match status" value="1"/>
</dbReference>
<dbReference type="InterPro" id="IPR011701">
    <property type="entry name" value="MFS"/>
</dbReference>
<comment type="caution">
    <text evidence="8">The sequence shown here is derived from an EMBL/GenBank/DDBJ whole genome shotgun (WGS) entry which is preliminary data.</text>
</comment>
<comment type="similarity">
    <text evidence="2">Belongs to the major facilitator superfamily.</text>
</comment>
<dbReference type="CDD" id="cd17485">
    <property type="entry name" value="MFS_MFSD3"/>
    <property type="match status" value="1"/>
</dbReference>
<keyword evidence="6 7" id="KW-0472">Membrane</keyword>
<dbReference type="GO" id="GO:0016020">
    <property type="term" value="C:membrane"/>
    <property type="evidence" value="ECO:0007669"/>
    <property type="project" value="UniProtKB-SubCell"/>
</dbReference>
<evidence type="ECO:0000256" key="2">
    <source>
        <dbReference type="ARBA" id="ARBA00008335"/>
    </source>
</evidence>
<dbReference type="EMBL" id="JACXWY010000009">
    <property type="protein sequence ID" value="MBD3847264.1"/>
    <property type="molecule type" value="Genomic_DNA"/>
</dbReference>
<keyword evidence="3" id="KW-0813">Transport</keyword>
<comment type="subcellular location">
    <subcellularLocation>
        <location evidence="1">Membrane</location>
        <topology evidence="1">Multi-pass membrane protein</topology>
    </subcellularLocation>
</comment>
<keyword evidence="5 7" id="KW-1133">Transmembrane helix</keyword>
<gene>
    <name evidence="8" type="ORF">IED13_16255</name>
</gene>
<evidence type="ECO:0000256" key="5">
    <source>
        <dbReference type="ARBA" id="ARBA00022989"/>
    </source>
</evidence>
<dbReference type="SUPFAM" id="SSF103473">
    <property type="entry name" value="MFS general substrate transporter"/>
    <property type="match status" value="1"/>
</dbReference>
<feature type="transmembrane region" description="Helical" evidence="7">
    <location>
        <begin position="58"/>
        <end position="80"/>
    </location>
</feature>
<evidence type="ECO:0000313" key="8">
    <source>
        <dbReference type="EMBL" id="MBD3847264.1"/>
    </source>
</evidence>
<feature type="transmembrane region" description="Helical" evidence="7">
    <location>
        <begin position="385"/>
        <end position="408"/>
    </location>
</feature>
<evidence type="ECO:0000256" key="4">
    <source>
        <dbReference type="ARBA" id="ARBA00022692"/>
    </source>
</evidence>
<accession>A0A927EEI1</accession>
<feature type="transmembrane region" description="Helical" evidence="7">
    <location>
        <begin position="184"/>
        <end position="203"/>
    </location>
</feature>
<evidence type="ECO:0000256" key="1">
    <source>
        <dbReference type="ARBA" id="ARBA00004141"/>
    </source>
</evidence>
<dbReference type="RefSeq" id="WP_191124781.1">
    <property type="nucleotide sequence ID" value="NZ_JACXWY010000009.1"/>
</dbReference>
<feature type="transmembrane region" description="Helical" evidence="7">
    <location>
        <begin position="358"/>
        <end position="379"/>
    </location>
</feature>
<dbReference type="InterPro" id="IPR004752">
    <property type="entry name" value="AmpG_permease/AT-1"/>
</dbReference>
<feature type="transmembrane region" description="Helical" evidence="7">
    <location>
        <begin position="327"/>
        <end position="346"/>
    </location>
</feature>
<feature type="transmembrane region" description="Helical" evidence="7">
    <location>
        <begin position="157"/>
        <end position="177"/>
    </location>
</feature>
<dbReference type="PANTHER" id="PTHR12778:SF10">
    <property type="entry name" value="MAJOR FACILITATOR SUPERFAMILY DOMAIN-CONTAINING PROTEIN 3"/>
    <property type="match status" value="1"/>
</dbReference>
<evidence type="ECO:0000256" key="6">
    <source>
        <dbReference type="ARBA" id="ARBA00023136"/>
    </source>
</evidence>
<dbReference type="PANTHER" id="PTHR12778">
    <property type="entry name" value="SOLUTE CARRIER FAMILY 33 ACETYL-COA TRANSPORTER -RELATED"/>
    <property type="match status" value="1"/>
</dbReference>